<evidence type="ECO:0000259" key="1">
    <source>
        <dbReference type="Pfam" id="PF08386"/>
    </source>
</evidence>
<keyword evidence="3" id="KW-1185">Reference proteome</keyword>
<protein>
    <recommendedName>
        <fullName evidence="1">Peptidase S33 tripeptidyl aminopeptidase-like C-terminal domain-containing protein</fullName>
    </recommendedName>
</protein>
<dbReference type="Pfam" id="PF08386">
    <property type="entry name" value="Abhydrolase_4"/>
    <property type="match status" value="1"/>
</dbReference>
<proteinExistence type="predicted"/>
<reference evidence="4" key="3">
    <citation type="submission" date="2025-04" db="UniProtKB">
        <authorList>
            <consortium name="RefSeq"/>
        </authorList>
    </citation>
    <scope>IDENTIFICATION</scope>
    <source>
        <strain evidence="4">CBS 781.70</strain>
    </source>
</reference>
<sequence>MFPHGVQNPHEYYHTFGDPAGFTDSDATWEQFLSACIANLDNCPFSKYASDTADLEKILDDLFDDIKYNPIPIGTEFIVDYTMVKSFTWGKLYYPKQYTLLVAALEAVLTRNVTTLALALSAQHGSAEPAVANASPEAQQGIKCGDKFLRSDDVGPLEASLRDEIYKASARFGDAATLDMTGCARWDFEAKERYDGDFQVKTSYPALIIGNTWDPVTPIKSAFNISSGFEGSVVLRHNGHGHMSIAQISSCTSKYIADYFINGTLPALDTSCEPDTPLFAMP</sequence>
<gene>
    <name evidence="2 4" type="ORF">P152DRAFT_436309</name>
</gene>
<organism evidence="2">
    <name type="scientific">Eremomyces bilateralis CBS 781.70</name>
    <dbReference type="NCBI Taxonomy" id="1392243"/>
    <lineage>
        <taxon>Eukaryota</taxon>
        <taxon>Fungi</taxon>
        <taxon>Dikarya</taxon>
        <taxon>Ascomycota</taxon>
        <taxon>Pezizomycotina</taxon>
        <taxon>Dothideomycetes</taxon>
        <taxon>Dothideomycetes incertae sedis</taxon>
        <taxon>Eremomycetales</taxon>
        <taxon>Eremomycetaceae</taxon>
        <taxon>Eremomyces</taxon>
    </lineage>
</organism>
<feature type="domain" description="Peptidase S33 tripeptidyl aminopeptidase-like C-terminal" evidence="1">
    <location>
        <begin position="172"/>
        <end position="272"/>
    </location>
</feature>
<accession>A0A6G1G2D3</accession>
<dbReference type="GeneID" id="54418124"/>
<reference evidence="4" key="2">
    <citation type="submission" date="2020-04" db="EMBL/GenBank/DDBJ databases">
        <authorList>
            <consortium name="NCBI Genome Project"/>
        </authorList>
    </citation>
    <scope>NUCLEOTIDE SEQUENCE</scope>
    <source>
        <strain evidence="4">CBS 781.70</strain>
    </source>
</reference>
<dbReference type="EMBL" id="ML975158">
    <property type="protein sequence ID" value="KAF1812214.1"/>
    <property type="molecule type" value="Genomic_DNA"/>
</dbReference>
<name>A0A6G1G2D3_9PEZI</name>
<dbReference type="RefSeq" id="XP_033533845.1">
    <property type="nucleotide sequence ID" value="XM_033677554.1"/>
</dbReference>
<evidence type="ECO:0000313" key="4">
    <source>
        <dbReference type="RefSeq" id="XP_033533845.1"/>
    </source>
</evidence>
<dbReference type="OrthoDB" id="425534at2759"/>
<dbReference type="AlphaFoldDB" id="A0A6G1G2D3"/>
<dbReference type="Proteomes" id="UP000504638">
    <property type="component" value="Unplaced"/>
</dbReference>
<evidence type="ECO:0000313" key="2">
    <source>
        <dbReference type="EMBL" id="KAF1812214.1"/>
    </source>
</evidence>
<evidence type="ECO:0000313" key="3">
    <source>
        <dbReference type="Proteomes" id="UP000504638"/>
    </source>
</evidence>
<reference evidence="2 4" key="1">
    <citation type="submission" date="2020-01" db="EMBL/GenBank/DDBJ databases">
        <authorList>
            <consortium name="DOE Joint Genome Institute"/>
            <person name="Haridas S."/>
            <person name="Albert R."/>
            <person name="Binder M."/>
            <person name="Bloem J."/>
            <person name="Labutti K."/>
            <person name="Salamov A."/>
            <person name="Andreopoulos B."/>
            <person name="Baker S.E."/>
            <person name="Barry K."/>
            <person name="Bills G."/>
            <person name="Bluhm B.H."/>
            <person name="Cannon C."/>
            <person name="Castanera R."/>
            <person name="Culley D.E."/>
            <person name="Daum C."/>
            <person name="Ezra D."/>
            <person name="Gonzalez J.B."/>
            <person name="Henrissat B."/>
            <person name="Kuo A."/>
            <person name="Liang C."/>
            <person name="Lipzen A."/>
            <person name="Lutzoni F."/>
            <person name="Magnuson J."/>
            <person name="Mondo S."/>
            <person name="Nolan M."/>
            <person name="Ohm R."/>
            <person name="Pangilinan J."/>
            <person name="Park H.-J."/>
            <person name="Ramirez L."/>
            <person name="Alfaro M."/>
            <person name="Sun H."/>
            <person name="Tritt A."/>
            <person name="Yoshinaga Y."/>
            <person name="Zwiers L.-H."/>
            <person name="Turgeon B.G."/>
            <person name="Goodwin S.B."/>
            <person name="Spatafora J.W."/>
            <person name="Crous P.W."/>
            <person name="Grigoriev I.V."/>
        </authorList>
    </citation>
    <scope>NUCLEOTIDE SEQUENCE</scope>
    <source>
        <strain evidence="2 4">CBS 781.70</strain>
    </source>
</reference>
<dbReference type="InterPro" id="IPR013595">
    <property type="entry name" value="Pept_S33_TAP-like_C"/>
</dbReference>